<evidence type="ECO:0000313" key="3">
    <source>
        <dbReference type="Proteomes" id="UP000515917"/>
    </source>
</evidence>
<dbReference type="AlphaFoldDB" id="A0A7G3G6I4"/>
<gene>
    <name evidence="2" type="ORF">C1H71_02995</name>
</gene>
<proteinExistence type="predicted"/>
<dbReference type="InterPro" id="IPR001638">
    <property type="entry name" value="Solute-binding_3/MltF_N"/>
</dbReference>
<feature type="domain" description="Solute-binding protein family 3/N-terminal" evidence="1">
    <location>
        <begin position="32"/>
        <end position="233"/>
    </location>
</feature>
<dbReference type="RefSeq" id="WP_130105240.1">
    <property type="nucleotide sequence ID" value="NZ_CP025781.1"/>
</dbReference>
<dbReference type="SUPFAM" id="SSF53850">
    <property type="entry name" value="Periplasmic binding protein-like II"/>
    <property type="match status" value="1"/>
</dbReference>
<dbReference type="Proteomes" id="UP000515917">
    <property type="component" value="Chromosome"/>
</dbReference>
<dbReference type="Gene3D" id="3.40.190.10">
    <property type="entry name" value="Periplasmic binding protein-like II"/>
    <property type="match status" value="2"/>
</dbReference>
<dbReference type="Pfam" id="PF00497">
    <property type="entry name" value="SBP_bac_3"/>
    <property type="match status" value="1"/>
</dbReference>
<protein>
    <recommendedName>
        <fullName evidence="1">Solute-binding protein family 3/N-terminal domain-containing protein</fullName>
    </recommendedName>
</protein>
<organism evidence="2 3">
    <name type="scientific">Iodobacter fluviatilis</name>
    <dbReference type="NCBI Taxonomy" id="537"/>
    <lineage>
        <taxon>Bacteria</taxon>
        <taxon>Pseudomonadati</taxon>
        <taxon>Pseudomonadota</taxon>
        <taxon>Betaproteobacteria</taxon>
        <taxon>Neisseriales</taxon>
        <taxon>Chitinibacteraceae</taxon>
        <taxon>Iodobacter</taxon>
    </lineage>
</organism>
<dbReference type="PANTHER" id="PTHR38834">
    <property type="entry name" value="PERIPLASMIC SUBSTRATE BINDING PROTEIN FAMILY 3"/>
    <property type="match status" value="1"/>
</dbReference>
<evidence type="ECO:0000259" key="1">
    <source>
        <dbReference type="Pfam" id="PF00497"/>
    </source>
</evidence>
<dbReference type="PANTHER" id="PTHR38834:SF3">
    <property type="entry name" value="SOLUTE-BINDING PROTEIN FAMILY 3_N-TERMINAL DOMAIN-CONTAINING PROTEIN"/>
    <property type="match status" value="1"/>
</dbReference>
<dbReference type="EMBL" id="CP025781">
    <property type="protein sequence ID" value="QBC42623.1"/>
    <property type="molecule type" value="Genomic_DNA"/>
</dbReference>
<keyword evidence="3" id="KW-1185">Reference proteome</keyword>
<evidence type="ECO:0000313" key="2">
    <source>
        <dbReference type="EMBL" id="QBC42623.1"/>
    </source>
</evidence>
<reference evidence="2 3" key="1">
    <citation type="submission" date="2018-01" db="EMBL/GenBank/DDBJ databases">
        <title>Genome sequence of Iodobacter sp. strain PCH194 isolated from Indian Trans-Himalaya.</title>
        <authorList>
            <person name="Kumar V."/>
            <person name="Thakur V."/>
            <person name="Kumar S."/>
            <person name="Singh D."/>
        </authorList>
    </citation>
    <scope>NUCLEOTIDE SEQUENCE [LARGE SCALE GENOMIC DNA]</scope>
    <source>
        <strain evidence="2 3">PCH194</strain>
    </source>
</reference>
<sequence>MFKKIIISILAFIIQVDSSFAQNKIIFNVPIFPPYMLENDGKISGIGVELVEKIMKEAGVQYVLKIVPSYARALEDVKDNKSDGFFLASQSAERDKFAVFSNTIMINRWCWFYPAGSTLNPKDIKFKSEAKVGTYLNSNTHKWLLENGYIVTGSPQKIDSLLKMLNVNNINVVFLAELVFIDSIHKMGGNPDSYIKVIQEEKPFGIYISKEYLSKNKGVMEKINAAIKKIINKPQ</sequence>
<dbReference type="KEGG" id="ifl:C1H71_02995"/>
<name>A0A7G3G6I4_9NEIS</name>
<accession>A0A7G3G6I4</accession>